<protein>
    <recommendedName>
        <fullName evidence="4">UBP-type domain-containing protein</fullName>
    </recommendedName>
</protein>
<dbReference type="EMBL" id="CAKOGP040001770">
    <property type="protein sequence ID" value="CAJ1950488.1"/>
    <property type="molecule type" value="Genomic_DNA"/>
</dbReference>
<dbReference type="AlphaFoldDB" id="A0AAD2PUH8"/>
<gene>
    <name evidence="5" type="ORF">CYCCA115_LOCUS12604</name>
</gene>
<dbReference type="Gene3D" id="3.30.40.10">
    <property type="entry name" value="Zinc/RING finger domain, C3HC4 (zinc finger)"/>
    <property type="match status" value="1"/>
</dbReference>
<evidence type="ECO:0000256" key="3">
    <source>
        <dbReference type="SAM" id="MobiDB-lite"/>
    </source>
</evidence>
<dbReference type="Pfam" id="PF02148">
    <property type="entry name" value="zf-UBP"/>
    <property type="match status" value="1"/>
</dbReference>
<evidence type="ECO:0000256" key="2">
    <source>
        <dbReference type="SAM" id="Coils"/>
    </source>
</evidence>
<dbReference type="PROSITE" id="PS50271">
    <property type="entry name" value="ZF_UBP"/>
    <property type="match status" value="1"/>
</dbReference>
<keyword evidence="1" id="KW-0479">Metal-binding</keyword>
<feature type="coiled-coil region" evidence="2">
    <location>
        <begin position="432"/>
        <end position="558"/>
    </location>
</feature>
<dbReference type="GO" id="GO:0007265">
    <property type="term" value="P:Ras protein signal transduction"/>
    <property type="evidence" value="ECO:0007669"/>
    <property type="project" value="TreeGrafter"/>
</dbReference>
<organism evidence="5 6">
    <name type="scientific">Cylindrotheca closterium</name>
    <dbReference type="NCBI Taxonomy" id="2856"/>
    <lineage>
        <taxon>Eukaryota</taxon>
        <taxon>Sar</taxon>
        <taxon>Stramenopiles</taxon>
        <taxon>Ochrophyta</taxon>
        <taxon>Bacillariophyta</taxon>
        <taxon>Bacillariophyceae</taxon>
        <taxon>Bacillariophycidae</taxon>
        <taxon>Bacillariales</taxon>
        <taxon>Bacillariaceae</taxon>
        <taxon>Cylindrotheca</taxon>
    </lineage>
</organism>
<dbReference type="GO" id="GO:0016567">
    <property type="term" value="P:protein ubiquitination"/>
    <property type="evidence" value="ECO:0007669"/>
    <property type="project" value="TreeGrafter"/>
</dbReference>
<feature type="region of interest" description="Disordered" evidence="3">
    <location>
        <begin position="569"/>
        <end position="595"/>
    </location>
</feature>
<keyword evidence="1" id="KW-0862">Zinc</keyword>
<evidence type="ECO:0000259" key="4">
    <source>
        <dbReference type="PROSITE" id="PS50271"/>
    </source>
</evidence>
<dbReference type="PANTHER" id="PTHR24007">
    <property type="entry name" value="BRCA1-ASSOCIATED PROTEIN"/>
    <property type="match status" value="1"/>
</dbReference>
<evidence type="ECO:0000256" key="1">
    <source>
        <dbReference type="PROSITE-ProRule" id="PRU00502"/>
    </source>
</evidence>
<dbReference type="PANTHER" id="PTHR24007:SF7">
    <property type="entry name" value="BRCA1-ASSOCIATED PROTEIN"/>
    <property type="match status" value="1"/>
</dbReference>
<comment type="caution">
    <text evidence="5">The sequence shown here is derived from an EMBL/GenBank/DDBJ whole genome shotgun (WGS) entry which is preliminary data.</text>
</comment>
<sequence length="595" mass="66755">MPELSLKVTIDNGGEDEQQTEESLNRISHDFKPSDSLPSSDEKNDDEGNDHSMDCFVAIASAVELSINPQVTASSSIAAVFVPPSLVDNLLQIYTTTTATRNPHNGGSCYWIPDEHTRQIAEALLPSVHSSLISARIRGIILHSTKFDHINAPSSILLLEIMDITMTDVLEIANGESMASNKTAVLKILPIASIQFTSKSNPIEGVEEEKLAEPENQALLIPSCPVCLHRIDANRLGLPRPRIEQLCSSYCSLPDFDSANSQYKPNCHRQAYLDPWPLPAKCKVCLVIQNYWFQNGYHHRHDESNDLFCGGCGMHKTLWVCLTCSFVGCGRYTNKHSVDHFQKTNHPFALELATLRIWDYTHGEYGGFVHRVDLLDCPSSPILCHPWISRPQGFDAHASAAAASQQQRGHVEVEKMPKKATIIGEEYEVLLQSALEDQAQFYEGEITRLRAEFTGENIDMSTLSKEEQRQIEELKAEIKKLRGSIDSMGQDYVQSKEQEASQRNASQRLLREQQEAKEMLKEIEKEAKEEAEKGKFQVEDLEQQVSDLTANLRMMQQFSRSAELQEAQIFGTTTATAPNNASKRRGKKKGRNSRR</sequence>
<feature type="compositionally biased region" description="Basic and acidic residues" evidence="3">
    <location>
        <begin position="23"/>
        <end position="33"/>
    </location>
</feature>
<feature type="region of interest" description="Disordered" evidence="3">
    <location>
        <begin position="1"/>
        <end position="50"/>
    </location>
</feature>
<dbReference type="GO" id="GO:0061630">
    <property type="term" value="F:ubiquitin protein ligase activity"/>
    <property type="evidence" value="ECO:0007669"/>
    <property type="project" value="TreeGrafter"/>
</dbReference>
<dbReference type="Proteomes" id="UP001295423">
    <property type="component" value="Unassembled WGS sequence"/>
</dbReference>
<name>A0AAD2PUH8_9STRA</name>
<feature type="compositionally biased region" description="Polar residues" evidence="3">
    <location>
        <begin position="570"/>
        <end position="581"/>
    </location>
</feature>
<dbReference type="SMART" id="SM00290">
    <property type="entry name" value="ZnF_UBP"/>
    <property type="match status" value="1"/>
</dbReference>
<dbReference type="GO" id="GO:0005737">
    <property type="term" value="C:cytoplasm"/>
    <property type="evidence" value="ECO:0007669"/>
    <property type="project" value="TreeGrafter"/>
</dbReference>
<evidence type="ECO:0000313" key="6">
    <source>
        <dbReference type="Proteomes" id="UP001295423"/>
    </source>
</evidence>
<proteinExistence type="predicted"/>
<reference evidence="5" key="1">
    <citation type="submission" date="2023-08" db="EMBL/GenBank/DDBJ databases">
        <authorList>
            <person name="Audoor S."/>
            <person name="Bilcke G."/>
        </authorList>
    </citation>
    <scope>NUCLEOTIDE SEQUENCE</scope>
</reference>
<dbReference type="SUPFAM" id="SSF57850">
    <property type="entry name" value="RING/U-box"/>
    <property type="match status" value="1"/>
</dbReference>
<dbReference type="InterPro" id="IPR013083">
    <property type="entry name" value="Znf_RING/FYVE/PHD"/>
</dbReference>
<feature type="compositionally biased region" description="Basic residues" evidence="3">
    <location>
        <begin position="582"/>
        <end position="595"/>
    </location>
</feature>
<feature type="domain" description="UBP-type" evidence="4">
    <location>
        <begin position="283"/>
        <end position="386"/>
    </location>
</feature>
<dbReference type="GO" id="GO:0008270">
    <property type="term" value="F:zinc ion binding"/>
    <property type="evidence" value="ECO:0007669"/>
    <property type="project" value="UniProtKB-KW"/>
</dbReference>
<evidence type="ECO:0000313" key="5">
    <source>
        <dbReference type="EMBL" id="CAJ1950488.1"/>
    </source>
</evidence>
<keyword evidence="1" id="KW-0863">Zinc-finger</keyword>
<keyword evidence="2" id="KW-0175">Coiled coil</keyword>
<accession>A0AAD2PUH8</accession>
<keyword evidence="6" id="KW-1185">Reference proteome</keyword>
<dbReference type="InterPro" id="IPR001607">
    <property type="entry name" value="Znf_UBP"/>
</dbReference>